<comment type="caution">
    <text evidence="1">The sequence shown here is derived from an EMBL/GenBank/DDBJ whole genome shotgun (WGS) entry which is preliminary data.</text>
</comment>
<dbReference type="AlphaFoldDB" id="A0A7W6FX35"/>
<dbReference type="InterPro" id="IPR006944">
    <property type="entry name" value="Phage/GTA_portal"/>
</dbReference>
<dbReference type="InterPro" id="IPR006427">
    <property type="entry name" value="Portal_HK97"/>
</dbReference>
<evidence type="ECO:0000313" key="1">
    <source>
        <dbReference type="EMBL" id="MBB3937682.1"/>
    </source>
</evidence>
<reference evidence="1 2" key="1">
    <citation type="submission" date="2020-08" db="EMBL/GenBank/DDBJ databases">
        <title>Genomic Encyclopedia of Type Strains, Phase IV (KMG-IV): sequencing the most valuable type-strain genomes for metagenomic binning, comparative biology and taxonomic classification.</title>
        <authorList>
            <person name="Goeker M."/>
        </authorList>
    </citation>
    <scope>NUCLEOTIDE SEQUENCE [LARGE SCALE GENOMIC DNA]</scope>
    <source>
        <strain evidence="1 2">DSM 25024</strain>
    </source>
</reference>
<organism evidence="1 2">
    <name type="scientific">Aureimonas phyllosphaerae</name>
    <dbReference type="NCBI Taxonomy" id="1166078"/>
    <lineage>
        <taxon>Bacteria</taxon>
        <taxon>Pseudomonadati</taxon>
        <taxon>Pseudomonadota</taxon>
        <taxon>Alphaproteobacteria</taxon>
        <taxon>Hyphomicrobiales</taxon>
        <taxon>Aurantimonadaceae</taxon>
        <taxon>Aureimonas</taxon>
    </lineage>
</organism>
<dbReference type="EMBL" id="JACIDO010000011">
    <property type="protein sequence ID" value="MBB3937682.1"/>
    <property type="molecule type" value="Genomic_DNA"/>
</dbReference>
<dbReference type="Gene3D" id="3.40.140.120">
    <property type="match status" value="1"/>
</dbReference>
<dbReference type="Pfam" id="PF04860">
    <property type="entry name" value="Phage_portal"/>
    <property type="match status" value="1"/>
</dbReference>
<proteinExistence type="predicted"/>
<sequence length="409" mass="44714">MTIDSALQLGTVWACARLLSETIGTLPLLLYRKDKKGGRDVDATHPLYAILHDSPNADMTAAEFWESIVASLCLWGNAYAEIKRNGVGQIVALNFLVPDKVKVERNEAGERVYTVVDKTKRRTVPEARMFHVRGFGIGGDVGLSPIGYARRTLALAIDTDDAASAAMRNGARPGGFLVVPGKPTKEQKKDLRETFIDPITGPNATAKAGILEQGMDWKETKGMPPEDLQLLQCRSFAVEELCRWFRIPPFMIGHTEKTSSWGTGIEQQMIGFLTFSLRPYLSRIEQAVKKQLLGPVDRADLYAEFILDGLMRADSAGRAAIWNVMAQNGIRTRNEIRQKENLPPLPGGDVLTVQSNLVPLDQLGANMAGGDQQARSAFLNWLGIGDVLAEAVKGALAGHKGDQPPENDP</sequence>
<dbReference type="Proteomes" id="UP000531216">
    <property type="component" value="Unassembled WGS sequence"/>
</dbReference>
<dbReference type="Gene3D" id="1.20.1270.210">
    <property type="match status" value="1"/>
</dbReference>
<dbReference type="RefSeq" id="WP_175526876.1">
    <property type="nucleotide sequence ID" value="NZ_FOOA01000014.1"/>
</dbReference>
<dbReference type="Gene3D" id="3.30.1120.70">
    <property type="match status" value="1"/>
</dbReference>
<dbReference type="NCBIfam" id="TIGR01537">
    <property type="entry name" value="portal_HK97"/>
    <property type="match status" value="1"/>
</dbReference>
<protein>
    <submittedName>
        <fullName evidence="1">HK97 family phage portal protein</fullName>
    </submittedName>
</protein>
<accession>A0A7W6FX35</accession>
<keyword evidence="2" id="KW-1185">Reference proteome</keyword>
<name>A0A7W6FX35_9HYPH</name>
<gene>
    <name evidence="1" type="ORF">GGR05_003850</name>
</gene>
<evidence type="ECO:0000313" key="2">
    <source>
        <dbReference type="Proteomes" id="UP000531216"/>
    </source>
</evidence>